<organism evidence="2">
    <name type="scientific">uncultured actinobacterium Rifle_16ft_4_minimus_12599</name>
    <dbReference type="NCBI Taxonomy" id="1665144"/>
    <lineage>
        <taxon>Bacteria</taxon>
        <taxon>Bacillati</taxon>
        <taxon>Actinomycetota</taxon>
        <taxon>Actinomycetes</taxon>
        <taxon>marine Actinobacteria clade</taxon>
        <taxon>environmental samples</taxon>
    </lineage>
</organism>
<evidence type="ECO:0000313" key="2">
    <source>
        <dbReference type="EMBL" id="AKQ00940.1"/>
    </source>
</evidence>
<sequence>MPVSGSIATPHTSGNGAPKIPSNRRVAGGMNCPTIDGFAGFDMSSATIPFVYQDE</sequence>
<dbReference type="AlphaFoldDB" id="A0A0H4T2N6"/>
<reference evidence="2" key="1">
    <citation type="journal article" date="2015" name="ISME J.">
        <title>Aquifer environment selects for microbial species cohorts in sediment and groundwater.</title>
        <authorList>
            <person name="Hug L.A."/>
            <person name="Thomas B.C."/>
            <person name="Brown C.T."/>
            <person name="Frischkorn K.R."/>
            <person name="Williams K.H."/>
            <person name="Tringe S.G."/>
            <person name="Banfield J.F."/>
        </authorList>
    </citation>
    <scope>NUCLEOTIDE SEQUENCE</scope>
</reference>
<protein>
    <submittedName>
        <fullName evidence="2">Uncharacterized protein</fullName>
    </submittedName>
</protein>
<feature type="compositionally biased region" description="Polar residues" evidence="1">
    <location>
        <begin position="1"/>
        <end position="15"/>
    </location>
</feature>
<evidence type="ECO:0000256" key="1">
    <source>
        <dbReference type="SAM" id="MobiDB-lite"/>
    </source>
</evidence>
<feature type="region of interest" description="Disordered" evidence="1">
    <location>
        <begin position="1"/>
        <end position="25"/>
    </location>
</feature>
<dbReference type="EMBL" id="KT006944">
    <property type="protein sequence ID" value="AKQ00940.1"/>
    <property type="molecule type" value="Genomic_DNA"/>
</dbReference>
<accession>A0A0H4T2N6</accession>
<proteinExistence type="predicted"/>
<name>A0A0H4T2N6_9ACTN</name>